<feature type="domain" description="Solute-binding protein family 3/N-terminal" evidence="11">
    <location>
        <begin position="40"/>
        <end position="366"/>
    </location>
</feature>
<proteinExistence type="predicted"/>
<evidence type="ECO:0000256" key="9">
    <source>
        <dbReference type="ARBA" id="ARBA00023303"/>
    </source>
</evidence>
<evidence type="ECO:0000256" key="2">
    <source>
        <dbReference type="ARBA" id="ARBA00022448"/>
    </source>
</evidence>
<evidence type="ECO:0000256" key="4">
    <source>
        <dbReference type="ARBA" id="ARBA00022989"/>
    </source>
</evidence>
<dbReference type="EMBL" id="FQZQ01000022">
    <property type="protein sequence ID" value="SHK21612.1"/>
    <property type="molecule type" value="Genomic_DNA"/>
</dbReference>
<keyword evidence="3 10" id="KW-0812">Transmembrane</keyword>
<keyword evidence="9" id="KW-0407">Ion channel</keyword>
<keyword evidence="6 10" id="KW-0472">Membrane</keyword>
<dbReference type="InterPro" id="IPR001320">
    <property type="entry name" value="Iontro_rcpt_C"/>
</dbReference>
<feature type="transmembrane region" description="Helical" evidence="10">
    <location>
        <begin position="213"/>
        <end position="237"/>
    </location>
</feature>
<evidence type="ECO:0000256" key="1">
    <source>
        <dbReference type="ARBA" id="ARBA00004141"/>
    </source>
</evidence>
<dbReference type="Pfam" id="PF00060">
    <property type="entry name" value="Lig_chan"/>
    <property type="match status" value="1"/>
</dbReference>
<gene>
    <name evidence="13" type="ORF">SAMN05444000_12248</name>
</gene>
<accession>A0A1M6QMX7</accession>
<evidence type="ECO:0000256" key="6">
    <source>
        <dbReference type="ARBA" id="ARBA00023136"/>
    </source>
</evidence>
<dbReference type="InterPro" id="IPR015683">
    <property type="entry name" value="Ionotropic_Glu_rcpt"/>
</dbReference>
<feature type="transmembrane region" description="Helical" evidence="10">
    <location>
        <begin position="148"/>
        <end position="169"/>
    </location>
</feature>
<dbReference type="Gene3D" id="1.10.287.70">
    <property type="match status" value="1"/>
</dbReference>
<keyword evidence="4 10" id="KW-1133">Transmembrane helix</keyword>
<dbReference type="AlphaFoldDB" id="A0A1M6QMX7"/>
<dbReference type="PANTHER" id="PTHR18966">
    <property type="entry name" value="IONOTROPIC GLUTAMATE RECEPTOR"/>
    <property type="match status" value="1"/>
</dbReference>
<evidence type="ECO:0000256" key="8">
    <source>
        <dbReference type="ARBA" id="ARBA00023180"/>
    </source>
</evidence>
<name>A0A1M6QMX7_9RHOB</name>
<dbReference type="SUPFAM" id="SSF81324">
    <property type="entry name" value="Voltage-gated potassium channels"/>
    <property type="match status" value="1"/>
</dbReference>
<dbReference type="GO" id="GO:0016020">
    <property type="term" value="C:membrane"/>
    <property type="evidence" value="ECO:0007669"/>
    <property type="project" value="UniProtKB-SubCell"/>
</dbReference>
<keyword evidence="5" id="KW-0406">Ion transport</keyword>
<keyword evidence="2" id="KW-0813">Transport</keyword>
<evidence type="ECO:0000259" key="12">
    <source>
        <dbReference type="SMART" id="SM00079"/>
    </source>
</evidence>
<dbReference type="SMART" id="SM00062">
    <property type="entry name" value="PBPb"/>
    <property type="match status" value="1"/>
</dbReference>
<dbReference type="SUPFAM" id="SSF53850">
    <property type="entry name" value="Periplasmic binding protein-like II"/>
    <property type="match status" value="1"/>
</dbReference>
<feature type="domain" description="Ionotropic glutamate receptor C-terminal" evidence="12">
    <location>
        <begin position="40"/>
        <end position="365"/>
    </location>
</feature>
<dbReference type="GO" id="GO:0015276">
    <property type="term" value="F:ligand-gated monoatomic ion channel activity"/>
    <property type="evidence" value="ECO:0007669"/>
    <property type="project" value="InterPro"/>
</dbReference>
<dbReference type="InterPro" id="IPR001638">
    <property type="entry name" value="Solute-binding_3/MltF_N"/>
</dbReference>
<comment type="subcellular location">
    <subcellularLocation>
        <location evidence="1">Membrane</location>
        <topology evidence="1">Multi-pass membrane protein</topology>
    </subcellularLocation>
</comment>
<keyword evidence="14" id="KW-1185">Reference proteome</keyword>
<dbReference type="Proteomes" id="UP000183982">
    <property type="component" value="Unassembled WGS sequence"/>
</dbReference>
<keyword evidence="8" id="KW-0325">Glycoprotein</keyword>
<protein>
    <submittedName>
        <fullName evidence="13">Amino acid ABC transporter substrate-binding protein, PAAT family</fullName>
    </submittedName>
</protein>
<evidence type="ECO:0000313" key="13">
    <source>
        <dbReference type="EMBL" id="SHK21612.1"/>
    </source>
</evidence>
<evidence type="ECO:0000313" key="14">
    <source>
        <dbReference type="Proteomes" id="UP000183982"/>
    </source>
</evidence>
<dbReference type="SMART" id="SM00079">
    <property type="entry name" value="PBPe"/>
    <property type="match status" value="1"/>
</dbReference>
<keyword evidence="7" id="KW-0675">Receptor</keyword>
<evidence type="ECO:0000259" key="11">
    <source>
        <dbReference type="SMART" id="SM00062"/>
    </source>
</evidence>
<dbReference type="Pfam" id="PF00497">
    <property type="entry name" value="SBP_bac_3"/>
    <property type="match status" value="1"/>
</dbReference>
<evidence type="ECO:0000256" key="5">
    <source>
        <dbReference type="ARBA" id="ARBA00023065"/>
    </source>
</evidence>
<evidence type="ECO:0000256" key="10">
    <source>
        <dbReference type="SAM" id="Phobius"/>
    </source>
</evidence>
<evidence type="ECO:0000256" key="3">
    <source>
        <dbReference type="ARBA" id="ARBA00022692"/>
    </source>
</evidence>
<dbReference type="Gene3D" id="3.40.190.10">
    <property type="entry name" value="Periplasmic binding protein-like II"/>
    <property type="match status" value="2"/>
</dbReference>
<sequence length="370" mass="41125">MVVSYKGLGTLWMIRLKTLALVALFWCGFVPPSFAQSDDNLVISTVHRPPFAFIEQGNPTGFSIDLMTAIAKELGYVVQFDLQPTFGDMLEAVRRANSDGAIANISITAAREGEMDFSQPIFESGLQILLPAETGTVQRFGSVLTREILFVVLGALALLWGGGFVMWMLERRHQPYFDRPLREAMFPSFWWALNLVVNGGFEERMPMSRFGRLFATMLVVSSLFVVSVFVATITAAVTVEALQESVDSINDLEGRRVATVSNSTSADFLANRDITFTGYDNPGAMFDAFAAGEMDAVVFDGPILAYYVQGKGGRHARLVERVYRPENYGIALPTGSLVREEINRTLLRLREDGTYDDLIDRWFGATFKNN</sequence>
<evidence type="ECO:0000256" key="7">
    <source>
        <dbReference type="ARBA" id="ARBA00023170"/>
    </source>
</evidence>
<organism evidence="13 14">
    <name type="scientific">Shimia gijangensis</name>
    <dbReference type="NCBI Taxonomy" id="1470563"/>
    <lineage>
        <taxon>Bacteria</taxon>
        <taxon>Pseudomonadati</taxon>
        <taxon>Pseudomonadota</taxon>
        <taxon>Alphaproteobacteria</taxon>
        <taxon>Rhodobacterales</taxon>
        <taxon>Roseobacteraceae</taxon>
    </lineage>
</organism>
<reference evidence="14" key="1">
    <citation type="submission" date="2016-11" db="EMBL/GenBank/DDBJ databases">
        <authorList>
            <person name="Varghese N."/>
            <person name="Submissions S."/>
        </authorList>
    </citation>
    <scope>NUCLEOTIDE SEQUENCE [LARGE SCALE GENOMIC DNA]</scope>
    <source>
        <strain evidence="14">DSM 100564</strain>
    </source>
</reference>
<dbReference type="STRING" id="1470563.SAMN05444000_12248"/>